<evidence type="ECO:0000256" key="1">
    <source>
        <dbReference type="ARBA" id="ARBA00022630"/>
    </source>
</evidence>
<dbReference type="Gene3D" id="3.30.465.10">
    <property type="match status" value="1"/>
</dbReference>
<dbReference type="GO" id="GO:0016491">
    <property type="term" value="F:oxidoreductase activity"/>
    <property type="evidence" value="ECO:0007669"/>
    <property type="project" value="UniProtKB-KW"/>
</dbReference>
<evidence type="ECO:0000313" key="7">
    <source>
        <dbReference type="Proteomes" id="UP000244180"/>
    </source>
</evidence>
<accession>A0A2T5G9B4</accession>
<dbReference type="SUPFAM" id="SSF55103">
    <property type="entry name" value="FAD-linked oxidases, C-terminal domain"/>
    <property type="match status" value="1"/>
</dbReference>
<keyword evidence="2" id="KW-0274">FAD</keyword>
<keyword evidence="3" id="KW-0560">Oxidoreductase</keyword>
<name>A0A2T5G9B4_HYDSH</name>
<dbReference type="InterPro" id="IPR016164">
    <property type="entry name" value="FAD-linked_Oxase-like_C"/>
</dbReference>
<evidence type="ECO:0000256" key="3">
    <source>
        <dbReference type="ARBA" id="ARBA00023002"/>
    </source>
</evidence>
<protein>
    <submittedName>
        <fullName evidence="6">Glycolate dehydrogenase</fullName>
    </submittedName>
</protein>
<dbReference type="RefSeq" id="WP_273000366.1">
    <property type="nucleotide sequence ID" value="NZ_PEBV01000023.1"/>
</dbReference>
<evidence type="ECO:0000256" key="4">
    <source>
        <dbReference type="SAM" id="MobiDB-lite"/>
    </source>
</evidence>
<dbReference type="InterPro" id="IPR016169">
    <property type="entry name" value="FAD-bd_PCMH_sub2"/>
</dbReference>
<proteinExistence type="predicted"/>
<dbReference type="Pfam" id="PF01565">
    <property type="entry name" value="FAD_binding_4"/>
    <property type="match status" value="1"/>
</dbReference>
<dbReference type="PROSITE" id="PS51387">
    <property type="entry name" value="FAD_PCMH"/>
    <property type="match status" value="1"/>
</dbReference>
<dbReference type="AlphaFoldDB" id="A0A2T5G9B4"/>
<feature type="region of interest" description="Disordered" evidence="4">
    <location>
        <begin position="321"/>
        <end position="345"/>
    </location>
</feature>
<dbReference type="InterPro" id="IPR016166">
    <property type="entry name" value="FAD-bd_PCMH"/>
</dbReference>
<dbReference type="GO" id="GO:0071949">
    <property type="term" value="F:FAD binding"/>
    <property type="evidence" value="ECO:0007669"/>
    <property type="project" value="InterPro"/>
</dbReference>
<evidence type="ECO:0000259" key="5">
    <source>
        <dbReference type="PROSITE" id="PS51387"/>
    </source>
</evidence>
<dbReference type="InterPro" id="IPR006094">
    <property type="entry name" value="Oxid_FAD_bind_N"/>
</dbReference>
<comment type="caution">
    <text evidence="6">The sequence shown here is derived from an EMBL/GenBank/DDBJ whole genome shotgun (WGS) entry which is preliminary data.</text>
</comment>
<dbReference type="SUPFAM" id="SSF56176">
    <property type="entry name" value="FAD-binding/transporter-associated domain-like"/>
    <property type="match status" value="1"/>
</dbReference>
<sequence>MTDRERRLDSVLPGRFRKVADDRYGGLPPTMVVPRTVEEAQAIVREARASGETVAWFGTGSRRGLGRPATAAIGLSFMALKGVVDYRPHDLVVTVRAGTTVAELAAVLAPEGQRLAVDVPNPERTTIGGAVAADAFGWRRHRHGGFRDHLLGLRMISASGDLLRFGGTVMKNVAGYDMPKLAVGALGTIGGAVEFSFRLRPLPRARASVVAFFPPARWPEIEAALAAALRAPIEPEALWLLSPAAAGDAAGRWGLVVPFAGEPAAIAAEEERLRWLLPRGAGVEVSTVGEAEERARFDRLSAALAGSPPWPAFYRPMEGSEAVARAEGEPGAQAGDAEAQAPDSAPDRAPIVLRFGLRSTDVPEALRQAEALGRAEGFSPQVFGCFGSGVAWAVLGGASADAAPSEIEAARRVIAALREAFPYPRGIVRIEHGPATLRQAVDPWGIDERTASLFRRLHRALDPEGRFLAARLA</sequence>
<evidence type="ECO:0000256" key="2">
    <source>
        <dbReference type="ARBA" id="ARBA00022827"/>
    </source>
</evidence>
<dbReference type="PANTHER" id="PTHR11748">
    <property type="entry name" value="D-LACTATE DEHYDROGENASE"/>
    <property type="match status" value="1"/>
</dbReference>
<keyword evidence="1" id="KW-0285">Flavoprotein</keyword>
<reference evidence="6 7" key="1">
    <citation type="submission" date="2017-08" db="EMBL/GenBank/DDBJ databases">
        <title>Burning lignite coal seam in the remote Altai Mountains harbors a hydrogen-driven thermophilic microbial community.</title>
        <authorList>
            <person name="Kadnikov V.V."/>
            <person name="Mardanov A.V."/>
            <person name="Ivasenko D."/>
            <person name="Beletsky A.V."/>
            <person name="Karnachuk O.V."/>
            <person name="Ravin N.V."/>
        </authorList>
    </citation>
    <scope>NUCLEOTIDE SEQUENCE [LARGE SCALE GENOMIC DNA]</scope>
    <source>
        <strain evidence="6">AL33</strain>
    </source>
</reference>
<feature type="domain" description="FAD-binding PCMH-type" evidence="5">
    <location>
        <begin position="24"/>
        <end position="202"/>
    </location>
</feature>
<dbReference type="EMBL" id="PEBV01000023">
    <property type="protein sequence ID" value="PTQ52773.1"/>
    <property type="molecule type" value="Genomic_DNA"/>
</dbReference>
<dbReference type="InterPro" id="IPR036318">
    <property type="entry name" value="FAD-bd_PCMH-like_sf"/>
</dbReference>
<organism evidence="6 7">
    <name type="scientific">Hydrogenibacillus schlegelii</name>
    <name type="common">Bacillus schlegelii</name>
    <dbReference type="NCBI Taxonomy" id="1484"/>
    <lineage>
        <taxon>Bacteria</taxon>
        <taxon>Bacillati</taxon>
        <taxon>Bacillota</taxon>
        <taxon>Bacilli</taxon>
        <taxon>Bacillales</taxon>
        <taxon>Bacillales Family X. Incertae Sedis</taxon>
        <taxon>Hydrogenibacillus</taxon>
    </lineage>
</organism>
<gene>
    <name evidence="6" type="ORF">HSCHL_0037</name>
</gene>
<evidence type="ECO:0000313" key="6">
    <source>
        <dbReference type="EMBL" id="PTQ52773.1"/>
    </source>
</evidence>
<dbReference type="PANTHER" id="PTHR11748:SF103">
    <property type="entry name" value="GLYCOLATE OXIDASE SUBUNIT GLCE"/>
    <property type="match status" value="1"/>
</dbReference>
<dbReference type="Proteomes" id="UP000244180">
    <property type="component" value="Unassembled WGS sequence"/>
</dbReference>